<dbReference type="EMBL" id="BAABJP010000018">
    <property type="protein sequence ID" value="GAA5159014.1"/>
    <property type="molecule type" value="Genomic_DNA"/>
</dbReference>
<keyword evidence="1" id="KW-0805">Transcription regulation</keyword>
<dbReference type="PANTHER" id="PTHR33164:SF57">
    <property type="entry name" value="MARR-FAMILY TRANSCRIPTIONAL REGULATOR"/>
    <property type="match status" value="1"/>
</dbReference>
<dbReference type="Proteomes" id="UP001428817">
    <property type="component" value="Unassembled WGS sequence"/>
</dbReference>
<feature type="domain" description="HTH marR-type" evidence="4">
    <location>
        <begin position="5"/>
        <end position="136"/>
    </location>
</feature>
<proteinExistence type="predicted"/>
<keyword evidence="6" id="KW-1185">Reference proteome</keyword>
<dbReference type="PANTHER" id="PTHR33164">
    <property type="entry name" value="TRANSCRIPTIONAL REGULATOR, MARR FAMILY"/>
    <property type="match status" value="1"/>
</dbReference>
<reference evidence="6" key="1">
    <citation type="journal article" date="2019" name="Int. J. Syst. Evol. Microbiol.">
        <title>The Global Catalogue of Microorganisms (GCM) 10K type strain sequencing project: providing services to taxonomists for standard genome sequencing and annotation.</title>
        <authorList>
            <consortium name="The Broad Institute Genomics Platform"/>
            <consortium name="The Broad Institute Genome Sequencing Center for Infectious Disease"/>
            <person name="Wu L."/>
            <person name="Ma J."/>
        </authorList>
    </citation>
    <scope>NUCLEOTIDE SEQUENCE [LARGE SCALE GENOMIC DNA]</scope>
    <source>
        <strain evidence="6">JCM 18303</strain>
    </source>
</reference>
<dbReference type="PROSITE" id="PS01117">
    <property type="entry name" value="HTH_MARR_1"/>
    <property type="match status" value="1"/>
</dbReference>
<comment type="caution">
    <text evidence="5">The sequence shown here is derived from an EMBL/GenBank/DDBJ whole genome shotgun (WGS) entry which is preliminary data.</text>
</comment>
<organism evidence="5 6">
    <name type="scientific">Pseudonocardia eucalypti</name>
    <dbReference type="NCBI Taxonomy" id="648755"/>
    <lineage>
        <taxon>Bacteria</taxon>
        <taxon>Bacillati</taxon>
        <taxon>Actinomycetota</taxon>
        <taxon>Actinomycetes</taxon>
        <taxon>Pseudonocardiales</taxon>
        <taxon>Pseudonocardiaceae</taxon>
        <taxon>Pseudonocardia</taxon>
    </lineage>
</organism>
<dbReference type="PROSITE" id="PS50995">
    <property type="entry name" value="HTH_MARR_2"/>
    <property type="match status" value="1"/>
</dbReference>
<dbReference type="SUPFAM" id="SSF46785">
    <property type="entry name" value="Winged helix' DNA-binding domain"/>
    <property type="match status" value="1"/>
</dbReference>
<dbReference type="InterPro" id="IPR036388">
    <property type="entry name" value="WH-like_DNA-bd_sf"/>
</dbReference>
<evidence type="ECO:0000313" key="5">
    <source>
        <dbReference type="EMBL" id="GAA5159014.1"/>
    </source>
</evidence>
<keyword evidence="2" id="KW-0238">DNA-binding</keyword>
<dbReference type="InterPro" id="IPR039422">
    <property type="entry name" value="MarR/SlyA-like"/>
</dbReference>
<dbReference type="InterPro" id="IPR036390">
    <property type="entry name" value="WH_DNA-bd_sf"/>
</dbReference>
<name>A0ABP9QB94_9PSEU</name>
<gene>
    <name evidence="5" type="ORF">GCM10023321_39380</name>
</gene>
<evidence type="ECO:0000259" key="4">
    <source>
        <dbReference type="PROSITE" id="PS50995"/>
    </source>
</evidence>
<dbReference type="SMART" id="SM00347">
    <property type="entry name" value="HTH_MARR"/>
    <property type="match status" value="1"/>
</dbReference>
<sequence length="136" mass="14960">MESAVDELTRALMEVHREMRAILGTVARGAGLTAQQIEMLCVLENRHPSFGELAELLGCDKTNITGMADRLARRGLVARQHDPRDRRVTRLQLTDHGRSFGTTLKRSVAAAVAERYGDLRAPERAALAALTQARQG</sequence>
<dbReference type="InterPro" id="IPR023187">
    <property type="entry name" value="Tscrpt_reg_MarR-type_CS"/>
</dbReference>
<evidence type="ECO:0000313" key="6">
    <source>
        <dbReference type="Proteomes" id="UP001428817"/>
    </source>
</evidence>
<evidence type="ECO:0000256" key="1">
    <source>
        <dbReference type="ARBA" id="ARBA00023015"/>
    </source>
</evidence>
<dbReference type="Pfam" id="PF01047">
    <property type="entry name" value="MarR"/>
    <property type="match status" value="1"/>
</dbReference>
<protein>
    <recommendedName>
        <fullName evidence="4">HTH marR-type domain-containing protein</fullName>
    </recommendedName>
</protein>
<keyword evidence="3" id="KW-0804">Transcription</keyword>
<dbReference type="Gene3D" id="1.10.10.10">
    <property type="entry name" value="Winged helix-like DNA-binding domain superfamily/Winged helix DNA-binding domain"/>
    <property type="match status" value="1"/>
</dbReference>
<evidence type="ECO:0000256" key="3">
    <source>
        <dbReference type="ARBA" id="ARBA00023163"/>
    </source>
</evidence>
<evidence type="ECO:0000256" key="2">
    <source>
        <dbReference type="ARBA" id="ARBA00023125"/>
    </source>
</evidence>
<accession>A0ABP9QB94</accession>
<dbReference type="PRINTS" id="PR00598">
    <property type="entry name" value="HTHMARR"/>
</dbReference>
<dbReference type="InterPro" id="IPR000835">
    <property type="entry name" value="HTH_MarR-typ"/>
</dbReference>